<dbReference type="Proteomes" id="UP000297385">
    <property type="component" value="Unassembled WGS sequence"/>
</dbReference>
<dbReference type="Pfam" id="PF00126">
    <property type="entry name" value="HTH_1"/>
    <property type="match status" value="1"/>
</dbReference>
<organism evidence="6 7">
    <name type="scientific">Paraburkholderia dipogonis</name>
    <dbReference type="NCBI Taxonomy" id="1211383"/>
    <lineage>
        <taxon>Bacteria</taxon>
        <taxon>Pseudomonadati</taxon>
        <taxon>Pseudomonadota</taxon>
        <taxon>Betaproteobacteria</taxon>
        <taxon>Burkholderiales</taxon>
        <taxon>Burkholderiaceae</taxon>
        <taxon>Paraburkholderia</taxon>
    </lineage>
</organism>
<dbReference type="InterPro" id="IPR058163">
    <property type="entry name" value="LysR-type_TF_proteobact-type"/>
</dbReference>
<dbReference type="CDD" id="cd08432">
    <property type="entry name" value="PBP2_GcdR_TrpI_HvrB_AmpR_like"/>
    <property type="match status" value="1"/>
</dbReference>
<dbReference type="AlphaFoldDB" id="A0A4Y8MJB3"/>
<dbReference type="SUPFAM" id="SSF46785">
    <property type="entry name" value="Winged helix' DNA-binding domain"/>
    <property type="match status" value="1"/>
</dbReference>
<dbReference type="Gene3D" id="3.40.190.10">
    <property type="entry name" value="Periplasmic binding protein-like II"/>
    <property type="match status" value="2"/>
</dbReference>
<dbReference type="Gene3D" id="1.10.10.10">
    <property type="entry name" value="Winged helix-like DNA-binding domain superfamily/Winged helix DNA-binding domain"/>
    <property type="match status" value="1"/>
</dbReference>
<dbReference type="PANTHER" id="PTHR30537">
    <property type="entry name" value="HTH-TYPE TRANSCRIPTIONAL REGULATOR"/>
    <property type="match status" value="1"/>
</dbReference>
<sequence>MPTPRKRLPPLNTISAFEASARLLSFTKAAEELHLSQGAVSRQIQVLEERMGVPLFNRRHKEIQLTRAGLIFQQAIAQSLNTIRRAVTMIEALDTSSVTIAASNAMANFWLMPAIFEFRSQHPTIDIRVLASNTPVDPWQEPVDLAIRYGDGHWPNLMKVRLFEEEIFPVCAPSYAQRHEIKSLQDLVSCELIEYDSDTAESNSWDTWLEKSGVKPSAVRKNLTLSNYDLVYRAACSGKGIALAWAYGVPQEDRENLLVRPLDVSVKTGLSEYIIYAEELSRPAQTFLEWLIDFGKRSIWT</sequence>
<reference evidence="6 7" key="1">
    <citation type="submission" date="2019-03" db="EMBL/GenBank/DDBJ databases">
        <title>Complete Genome Sequence of Paraburkholderia dipogonis ICMP 19430T, a Nitrogen-fixing Symbiont of the South African Invasive Legume Dipogon lignosus in New Zealand.</title>
        <authorList>
            <person name="De Meyer S.E."/>
        </authorList>
    </citation>
    <scope>NUCLEOTIDE SEQUENCE [LARGE SCALE GENOMIC DNA]</scope>
    <source>
        <strain evidence="6 7">ICMP 19430</strain>
    </source>
</reference>
<evidence type="ECO:0000256" key="1">
    <source>
        <dbReference type="ARBA" id="ARBA00009437"/>
    </source>
</evidence>
<dbReference type="PANTHER" id="PTHR30537:SF5">
    <property type="entry name" value="HTH-TYPE TRANSCRIPTIONAL ACTIVATOR TTDR-RELATED"/>
    <property type="match status" value="1"/>
</dbReference>
<evidence type="ECO:0000259" key="5">
    <source>
        <dbReference type="PROSITE" id="PS50931"/>
    </source>
</evidence>
<dbReference type="PROSITE" id="PS50931">
    <property type="entry name" value="HTH_LYSR"/>
    <property type="match status" value="1"/>
</dbReference>
<keyword evidence="3" id="KW-0238">DNA-binding</keyword>
<name>A0A4Y8MJB3_9BURK</name>
<evidence type="ECO:0000256" key="4">
    <source>
        <dbReference type="ARBA" id="ARBA00023163"/>
    </source>
</evidence>
<comment type="caution">
    <text evidence="6">The sequence shown here is derived from an EMBL/GenBank/DDBJ whole genome shotgun (WGS) entry which is preliminary data.</text>
</comment>
<dbReference type="GO" id="GO:0003700">
    <property type="term" value="F:DNA-binding transcription factor activity"/>
    <property type="evidence" value="ECO:0007669"/>
    <property type="project" value="InterPro"/>
</dbReference>
<proteinExistence type="inferred from homology"/>
<evidence type="ECO:0000256" key="2">
    <source>
        <dbReference type="ARBA" id="ARBA00023015"/>
    </source>
</evidence>
<dbReference type="EMBL" id="SNVI01000005">
    <property type="protein sequence ID" value="TFE37521.1"/>
    <property type="molecule type" value="Genomic_DNA"/>
</dbReference>
<dbReference type="InterPro" id="IPR000847">
    <property type="entry name" value="LysR_HTH_N"/>
</dbReference>
<gene>
    <name evidence="6" type="ORF">E2553_39480</name>
</gene>
<evidence type="ECO:0000313" key="6">
    <source>
        <dbReference type="EMBL" id="TFE37521.1"/>
    </source>
</evidence>
<protein>
    <submittedName>
        <fullName evidence="6">LysR family transcriptional regulator</fullName>
    </submittedName>
</protein>
<keyword evidence="4" id="KW-0804">Transcription</keyword>
<feature type="domain" description="HTH lysR-type" evidence="5">
    <location>
        <begin position="9"/>
        <end position="66"/>
    </location>
</feature>
<dbReference type="SUPFAM" id="SSF53850">
    <property type="entry name" value="Periplasmic binding protein-like II"/>
    <property type="match status" value="1"/>
</dbReference>
<dbReference type="FunFam" id="1.10.10.10:FF:000001">
    <property type="entry name" value="LysR family transcriptional regulator"/>
    <property type="match status" value="1"/>
</dbReference>
<evidence type="ECO:0000313" key="7">
    <source>
        <dbReference type="Proteomes" id="UP000297385"/>
    </source>
</evidence>
<dbReference type="InterPro" id="IPR036388">
    <property type="entry name" value="WH-like_DNA-bd_sf"/>
</dbReference>
<dbReference type="PRINTS" id="PR00039">
    <property type="entry name" value="HTHLYSR"/>
</dbReference>
<dbReference type="InterPro" id="IPR005119">
    <property type="entry name" value="LysR_subst-bd"/>
</dbReference>
<evidence type="ECO:0000256" key="3">
    <source>
        <dbReference type="ARBA" id="ARBA00023125"/>
    </source>
</evidence>
<comment type="similarity">
    <text evidence="1">Belongs to the LysR transcriptional regulatory family.</text>
</comment>
<keyword evidence="2" id="KW-0805">Transcription regulation</keyword>
<dbReference type="Pfam" id="PF03466">
    <property type="entry name" value="LysR_substrate"/>
    <property type="match status" value="1"/>
</dbReference>
<dbReference type="InterPro" id="IPR036390">
    <property type="entry name" value="WH_DNA-bd_sf"/>
</dbReference>
<dbReference type="GO" id="GO:0003677">
    <property type="term" value="F:DNA binding"/>
    <property type="evidence" value="ECO:0007669"/>
    <property type="project" value="UniProtKB-KW"/>
</dbReference>
<accession>A0A4Y8MJB3</accession>